<dbReference type="GO" id="GO:0031267">
    <property type="term" value="F:small GTPase binding"/>
    <property type="evidence" value="ECO:0007669"/>
    <property type="project" value="TreeGrafter"/>
</dbReference>
<dbReference type="InterPro" id="IPR032675">
    <property type="entry name" value="LRR_dom_sf"/>
</dbReference>
<evidence type="ECO:0000256" key="3">
    <source>
        <dbReference type="ARBA" id="ARBA00022737"/>
    </source>
</evidence>
<gene>
    <name evidence="4" type="ORF">O9G_001343</name>
</gene>
<dbReference type="OrthoDB" id="120976at2759"/>
<dbReference type="PANTHER" id="PTHR24113:SF12">
    <property type="entry name" value="RAN GTPASE-ACTIVATING PROTEIN 1"/>
    <property type="match status" value="1"/>
</dbReference>
<dbReference type="GO" id="GO:0006913">
    <property type="term" value="P:nucleocytoplasmic transport"/>
    <property type="evidence" value="ECO:0007669"/>
    <property type="project" value="TreeGrafter"/>
</dbReference>
<dbReference type="InterPro" id="IPR027038">
    <property type="entry name" value="RanGap"/>
</dbReference>
<dbReference type="EMBL" id="KE561154">
    <property type="protein sequence ID" value="EPZ32441.1"/>
    <property type="molecule type" value="Genomic_DNA"/>
</dbReference>
<protein>
    <recommendedName>
        <fullName evidence="6">RNI-like protein</fullName>
    </recommendedName>
</protein>
<evidence type="ECO:0000313" key="4">
    <source>
        <dbReference type="EMBL" id="EPZ32441.1"/>
    </source>
</evidence>
<keyword evidence="5" id="KW-1185">Reference proteome</keyword>
<keyword evidence="1" id="KW-0343">GTPase activation</keyword>
<evidence type="ECO:0000313" key="5">
    <source>
        <dbReference type="Proteomes" id="UP000030755"/>
    </source>
</evidence>
<dbReference type="AlphaFoldDB" id="A0A075AQB6"/>
<evidence type="ECO:0000256" key="2">
    <source>
        <dbReference type="ARBA" id="ARBA00022614"/>
    </source>
</evidence>
<accession>A0A075AQB6</accession>
<keyword evidence="2" id="KW-0433">Leucine-rich repeat</keyword>
<dbReference type="GO" id="GO:0005634">
    <property type="term" value="C:nucleus"/>
    <property type="evidence" value="ECO:0007669"/>
    <property type="project" value="TreeGrafter"/>
</dbReference>
<sequence length="452" mass="51565">MEVLQDNIAVAEEIKKNTNYENQHDGKEENIKIPNKKSNHTRLENRKIVAEDKEWNLFPIKKLSELCITSIVKHFANCPVLNGLPRKFRKIVLNNVNVESVPLEMAALMIPDEEYWKRVSISKWSICDVSKHGGSWKRLFFENYIKELIENFIPGKSVHEEISKTLGICQDWVISLNVEQLQIRKGDFSELKSDHLELDLVLKSLPKLESLQITYGIKNCGMDFAWNLYGCSITDCKYIANSLKNCFKLNELSVRQSLIEDAHLRMIVSGLLENNTIKRIDFSHNKIANEGIRALAHYLSKNNCQVSYLNLSNNLIGPLGAKYLAESLIKNERLEHLNIGMNGIRNEGFNEIMDSLNENSNLRELIVTGNGLDSEGCMDATSRFLRTNCALVKLDISANNFDSEFGKAIIESLKRNKTLRKIDLRQCGINADQLNAICYVLGQNNNEPEFDK</sequence>
<keyword evidence="3" id="KW-0677">Repeat</keyword>
<dbReference type="GO" id="GO:0005096">
    <property type="term" value="F:GTPase activator activity"/>
    <property type="evidence" value="ECO:0007669"/>
    <property type="project" value="UniProtKB-KW"/>
</dbReference>
<dbReference type="STRING" id="988480.A0A075AQB6"/>
<dbReference type="GO" id="GO:0005829">
    <property type="term" value="C:cytosol"/>
    <property type="evidence" value="ECO:0007669"/>
    <property type="project" value="TreeGrafter"/>
</dbReference>
<organism evidence="4 5">
    <name type="scientific">Rozella allomycis (strain CSF55)</name>
    <dbReference type="NCBI Taxonomy" id="988480"/>
    <lineage>
        <taxon>Eukaryota</taxon>
        <taxon>Fungi</taxon>
        <taxon>Fungi incertae sedis</taxon>
        <taxon>Cryptomycota</taxon>
        <taxon>Cryptomycota incertae sedis</taxon>
        <taxon>Rozella</taxon>
    </lineage>
</organism>
<dbReference type="PANTHER" id="PTHR24113">
    <property type="entry name" value="RAN GTPASE-ACTIVATING PROTEIN 1"/>
    <property type="match status" value="1"/>
</dbReference>
<dbReference type="HOGENOM" id="CLU_029623_1_2_1"/>
<evidence type="ECO:0000256" key="1">
    <source>
        <dbReference type="ARBA" id="ARBA00022468"/>
    </source>
</evidence>
<proteinExistence type="predicted"/>
<dbReference type="SUPFAM" id="SSF52047">
    <property type="entry name" value="RNI-like"/>
    <property type="match status" value="1"/>
</dbReference>
<dbReference type="GO" id="GO:0048471">
    <property type="term" value="C:perinuclear region of cytoplasm"/>
    <property type="evidence" value="ECO:0007669"/>
    <property type="project" value="TreeGrafter"/>
</dbReference>
<reference evidence="4 5" key="1">
    <citation type="journal article" date="2013" name="Curr. Biol.">
        <title>Shared signatures of parasitism and phylogenomics unite Cryptomycota and microsporidia.</title>
        <authorList>
            <person name="James T.Y."/>
            <person name="Pelin A."/>
            <person name="Bonen L."/>
            <person name="Ahrendt S."/>
            <person name="Sain D."/>
            <person name="Corradi N."/>
            <person name="Stajich J.E."/>
        </authorList>
    </citation>
    <scope>NUCLEOTIDE SEQUENCE [LARGE SCALE GENOMIC DNA]</scope>
    <source>
        <strain evidence="4 5">CSF55</strain>
    </source>
</reference>
<dbReference type="OMA" id="DAIVQNW"/>
<dbReference type="Pfam" id="PF13516">
    <property type="entry name" value="LRR_6"/>
    <property type="match status" value="4"/>
</dbReference>
<name>A0A075AQB6_ROZAC</name>
<dbReference type="InterPro" id="IPR001611">
    <property type="entry name" value="Leu-rich_rpt"/>
</dbReference>
<evidence type="ECO:0008006" key="6">
    <source>
        <dbReference type="Google" id="ProtNLM"/>
    </source>
</evidence>
<dbReference type="SMART" id="SM00368">
    <property type="entry name" value="LRR_RI"/>
    <property type="match status" value="6"/>
</dbReference>
<dbReference type="Gene3D" id="3.80.10.10">
    <property type="entry name" value="Ribonuclease Inhibitor"/>
    <property type="match status" value="3"/>
</dbReference>
<dbReference type="Proteomes" id="UP000030755">
    <property type="component" value="Unassembled WGS sequence"/>
</dbReference>